<feature type="region of interest" description="Disordered" evidence="1">
    <location>
        <begin position="73"/>
        <end position="153"/>
    </location>
</feature>
<feature type="compositionally biased region" description="Basic and acidic residues" evidence="1">
    <location>
        <begin position="112"/>
        <end position="125"/>
    </location>
</feature>
<gene>
    <name evidence="2" type="ORF">EJ08DRAFT_181558</name>
</gene>
<evidence type="ECO:0000256" key="1">
    <source>
        <dbReference type="SAM" id="MobiDB-lite"/>
    </source>
</evidence>
<feature type="compositionally biased region" description="Low complexity" evidence="1">
    <location>
        <begin position="12"/>
        <end position="30"/>
    </location>
</feature>
<feature type="compositionally biased region" description="Polar residues" evidence="1">
    <location>
        <begin position="83"/>
        <end position="92"/>
    </location>
</feature>
<dbReference type="Proteomes" id="UP000800235">
    <property type="component" value="Unassembled WGS sequence"/>
</dbReference>
<reference evidence="2" key="1">
    <citation type="journal article" date="2020" name="Stud. Mycol.">
        <title>101 Dothideomycetes genomes: a test case for predicting lifestyles and emergence of pathogens.</title>
        <authorList>
            <person name="Haridas S."/>
            <person name="Albert R."/>
            <person name="Binder M."/>
            <person name="Bloem J."/>
            <person name="Labutti K."/>
            <person name="Salamov A."/>
            <person name="Andreopoulos B."/>
            <person name="Baker S."/>
            <person name="Barry K."/>
            <person name="Bills G."/>
            <person name="Bluhm B."/>
            <person name="Cannon C."/>
            <person name="Castanera R."/>
            <person name="Culley D."/>
            <person name="Daum C."/>
            <person name="Ezra D."/>
            <person name="Gonzalez J."/>
            <person name="Henrissat B."/>
            <person name="Kuo A."/>
            <person name="Liang C."/>
            <person name="Lipzen A."/>
            <person name="Lutzoni F."/>
            <person name="Magnuson J."/>
            <person name="Mondo S."/>
            <person name="Nolan M."/>
            <person name="Ohm R."/>
            <person name="Pangilinan J."/>
            <person name="Park H.-J."/>
            <person name="Ramirez L."/>
            <person name="Alfaro M."/>
            <person name="Sun H."/>
            <person name="Tritt A."/>
            <person name="Yoshinaga Y."/>
            <person name="Zwiers L.-H."/>
            <person name="Turgeon B."/>
            <person name="Goodwin S."/>
            <person name="Spatafora J."/>
            <person name="Crous P."/>
            <person name="Grigoriev I."/>
        </authorList>
    </citation>
    <scope>NUCLEOTIDE SEQUENCE</scope>
    <source>
        <strain evidence="2">CBS 130266</strain>
    </source>
</reference>
<comment type="caution">
    <text evidence="2">The sequence shown here is derived from an EMBL/GenBank/DDBJ whole genome shotgun (WGS) entry which is preliminary data.</text>
</comment>
<feature type="compositionally biased region" description="Basic and acidic residues" evidence="1">
    <location>
        <begin position="37"/>
        <end position="50"/>
    </location>
</feature>
<feature type="compositionally biased region" description="Polar residues" evidence="1">
    <location>
        <begin position="126"/>
        <end position="153"/>
    </location>
</feature>
<sequence>MPFRARLKKTFSRNSTSISTSGSDRSSESNVYGPGEKIPEPKYRRPVNKEHKQKLEAFSFAEAWRRRSIASLYSPMGSRMPSRKNSAQAQQGRRSRSFAQAREGDTDGMDGMEDHHISSRPRDNTHLLSSSTMDSANPGSAPVSSKPNVPFTSDQLVMAMKRSNLDTPS</sequence>
<dbReference type="EMBL" id="MU007031">
    <property type="protein sequence ID" value="KAF2431586.1"/>
    <property type="molecule type" value="Genomic_DNA"/>
</dbReference>
<dbReference type="AlphaFoldDB" id="A0A9P4TZN4"/>
<accession>A0A9P4TZN4</accession>
<name>A0A9P4TZN4_9PEZI</name>
<evidence type="ECO:0000313" key="2">
    <source>
        <dbReference type="EMBL" id="KAF2431586.1"/>
    </source>
</evidence>
<proteinExistence type="predicted"/>
<feature type="region of interest" description="Disordered" evidence="1">
    <location>
        <begin position="1"/>
        <end position="50"/>
    </location>
</feature>
<feature type="compositionally biased region" description="Basic residues" evidence="1">
    <location>
        <begin position="1"/>
        <end position="11"/>
    </location>
</feature>
<keyword evidence="3" id="KW-1185">Reference proteome</keyword>
<protein>
    <submittedName>
        <fullName evidence="2">Uncharacterized protein</fullName>
    </submittedName>
</protein>
<evidence type="ECO:0000313" key="3">
    <source>
        <dbReference type="Proteomes" id="UP000800235"/>
    </source>
</evidence>
<dbReference type="OrthoDB" id="5408144at2759"/>
<organism evidence="2 3">
    <name type="scientific">Tothia fuscella</name>
    <dbReference type="NCBI Taxonomy" id="1048955"/>
    <lineage>
        <taxon>Eukaryota</taxon>
        <taxon>Fungi</taxon>
        <taxon>Dikarya</taxon>
        <taxon>Ascomycota</taxon>
        <taxon>Pezizomycotina</taxon>
        <taxon>Dothideomycetes</taxon>
        <taxon>Pleosporomycetidae</taxon>
        <taxon>Venturiales</taxon>
        <taxon>Cylindrosympodiaceae</taxon>
        <taxon>Tothia</taxon>
    </lineage>
</organism>